<evidence type="ECO:0000256" key="1">
    <source>
        <dbReference type="SAM" id="MobiDB-lite"/>
    </source>
</evidence>
<feature type="compositionally biased region" description="Basic and acidic residues" evidence="1">
    <location>
        <begin position="1"/>
        <end position="12"/>
    </location>
</feature>
<reference evidence="2" key="1">
    <citation type="submission" date="2019-08" db="EMBL/GenBank/DDBJ databases">
        <authorList>
            <person name="Kucharzyk K."/>
            <person name="Murdoch R.W."/>
            <person name="Higgins S."/>
            <person name="Loffler F."/>
        </authorList>
    </citation>
    <scope>NUCLEOTIDE SEQUENCE</scope>
</reference>
<dbReference type="GO" id="GO:0019941">
    <property type="term" value="P:modification-dependent protein catabolic process"/>
    <property type="evidence" value="ECO:0007669"/>
    <property type="project" value="InterPro"/>
</dbReference>
<dbReference type="GO" id="GO:0031386">
    <property type="term" value="F:protein tag activity"/>
    <property type="evidence" value="ECO:0007669"/>
    <property type="project" value="InterPro"/>
</dbReference>
<feature type="region of interest" description="Disordered" evidence="1">
    <location>
        <begin position="1"/>
        <end position="30"/>
    </location>
</feature>
<comment type="caution">
    <text evidence="2">The sequence shown here is derived from an EMBL/GenBank/DDBJ whole genome shotgun (WGS) entry which is preliminary data.</text>
</comment>
<dbReference type="Pfam" id="PF05639">
    <property type="entry name" value="Pup"/>
    <property type="match status" value="1"/>
</dbReference>
<evidence type="ECO:0000313" key="2">
    <source>
        <dbReference type="EMBL" id="MPM20791.1"/>
    </source>
</evidence>
<dbReference type="EMBL" id="VSSQ01003459">
    <property type="protein sequence ID" value="MPM20791.1"/>
    <property type="molecule type" value="Genomic_DNA"/>
</dbReference>
<proteinExistence type="predicted"/>
<protein>
    <submittedName>
        <fullName evidence="2">Prokaryotic ubiquitin-like protein Pup</fullName>
    </submittedName>
</protein>
<gene>
    <name evidence="2" type="primary">pup</name>
    <name evidence="2" type="ORF">SDC9_67227</name>
</gene>
<dbReference type="AlphaFoldDB" id="A0A644XYR8"/>
<dbReference type="NCBIfam" id="TIGR03687">
    <property type="entry name" value="pupylate_cterm"/>
    <property type="match status" value="1"/>
</dbReference>
<sequence length="61" mass="6772">MSEQQHARHQAEEAAVEETETLVTAPQQQDEGFDALLDEIDAVLETNAEEFVRGFVQKGGQ</sequence>
<dbReference type="GO" id="GO:0070490">
    <property type="term" value="P:protein pupylation"/>
    <property type="evidence" value="ECO:0007669"/>
    <property type="project" value="InterPro"/>
</dbReference>
<dbReference type="InterPro" id="IPR008515">
    <property type="entry name" value="Ubiquitin-like_Pup"/>
</dbReference>
<dbReference type="GO" id="GO:0010498">
    <property type="term" value="P:proteasomal protein catabolic process"/>
    <property type="evidence" value="ECO:0007669"/>
    <property type="project" value="InterPro"/>
</dbReference>
<name>A0A644XYR8_9ZZZZ</name>
<organism evidence="2">
    <name type="scientific">bioreactor metagenome</name>
    <dbReference type="NCBI Taxonomy" id="1076179"/>
    <lineage>
        <taxon>unclassified sequences</taxon>
        <taxon>metagenomes</taxon>
        <taxon>ecological metagenomes</taxon>
    </lineage>
</organism>
<accession>A0A644XYR8</accession>
<dbReference type="GO" id="GO:0070628">
    <property type="term" value="F:proteasome binding"/>
    <property type="evidence" value="ECO:0007669"/>
    <property type="project" value="InterPro"/>
</dbReference>